<feature type="transmembrane region" description="Helical" evidence="2">
    <location>
        <begin position="54"/>
        <end position="77"/>
    </location>
</feature>
<dbReference type="SUPFAM" id="SSF69318">
    <property type="entry name" value="Integrin alpha N-terminal domain"/>
    <property type="match status" value="1"/>
</dbReference>
<name>A0A956NII5_UNCEI</name>
<comment type="caution">
    <text evidence="3">The sequence shown here is derived from an EMBL/GenBank/DDBJ whole genome shotgun (WGS) entry which is preliminary data.</text>
</comment>
<dbReference type="Pfam" id="PF13517">
    <property type="entry name" value="FG-GAP_3"/>
    <property type="match status" value="1"/>
</dbReference>
<dbReference type="Proteomes" id="UP000739538">
    <property type="component" value="Unassembled WGS sequence"/>
</dbReference>
<evidence type="ECO:0000313" key="4">
    <source>
        <dbReference type="Proteomes" id="UP000739538"/>
    </source>
</evidence>
<proteinExistence type="predicted"/>
<evidence type="ECO:0000256" key="1">
    <source>
        <dbReference type="ARBA" id="ARBA00022729"/>
    </source>
</evidence>
<keyword evidence="2" id="KW-0472">Membrane</keyword>
<evidence type="ECO:0000256" key="2">
    <source>
        <dbReference type="SAM" id="Phobius"/>
    </source>
</evidence>
<gene>
    <name evidence="3" type="ORF">KDA27_26425</name>
</gene>
<evidence type="ECO:0000313" key="3">
    <source>
        <dbReference type="EMBL" id="MCA9759357.1"/>
    </source>
</evidence>
<dbReference type="InterPro" id="IPR013517">
    <property type="entry name" value="FG-GAP"/>
</dbReference>
<organism evidence="3 4">
    <name type="scientific">Eiseniibacteriota bacterium</name>
    <dbReference type="NCBI Taxonomy" id="2212470"/>
    <lineage>
        <taxon>Bacteria</taxon>
        <taxon>Candidatus Eiseniibacteriota</taxon>
    </lineage>
</organism>
<sequence>MPYKSGSGRWLARVSAPNPSGILKPALAKVLTNALTKAFTGCIPHRVRRARSRALTRASTSAAAFCAAALVALLPAATHAQSFTRITDGPHVNDLGASRSVNWIDYDADGDLDLFVTNGHEDGEPAFLYRNDGAPNWTFTKVTDDPIVQDLAKADGASFGDVDNDGDLDAMIVTWYGDLNLFYLGDGAGGFVKNTTEPQANIGTYSETCSWGDYDG</sequence>
<reference evidence="3" key="1">
    <citation type="submission" date="2020-04" db="EMBL/GenBank/DDBJ databases">
        <authorList>
            <person name="Zhang T."/>
        </authorList>
    </citation>
    <scope>NUCLEOTIDE SEQUENCE</scope>
    <source>
        <strain evidence="3">HKST-UBA02</strain>
    </source>
</reference>
<reference evidence="3" key="2">
    <citation type="journal article" date="2021" name="Microbiome">
        <title>Successional dynamics and alternative stable states in a saline activated sludge microbial community over 9 years.</title>
        <authorList>
            <person name="Wang Y."/>
            <person name="Ye J."/>
            <person name="Ju F."/>
            <person name="Liu L."/>
            <person name="Boyd J.A."/>
            <person name="Deng Y."/>
            <person name="Parks D.H."/>
            <person name="Jiang X."/>
            <person name="Yin X."/>
            <person name="Woodcroft B.J."/>
            <person name="Tyson G.W."/>
            <person name="Hugenholtz P."/>
            <person name="Polz M.F."/>
            <person name="Zhang T."/>
        </authorList>
    </citation>
    <scope>NUCLEOTIDE SEQUENCE</scope>
    <source>
        <strain evidence="3">HKST-UBA02</strain>
    </source>
</reference>
<accession>A0A956NII5</accession>
<keyword evidence="1" id="KW-0732">Signal</keyword>
<dbReference type="AlphaFoldDB" id="A0A956NII5"/>
<dbReference type="InterPro" id="IPR028994">
    <property type="entry name" value="Integrin_alpha_N"/>
</dbReference>
<dbReference type="Gene3D" id="2.130.10.130">
    <property type="entry name" value="Integrin alpha, N-terminal"/>
    <property type="match status" value="1"/>
</dbReference>
<keyword evidence="2" id="KW-0812">Transmembrane</keyword>
<dbReference type="EMBL" id="JAGQHS010000321">
    <property type="protein sequence ID" value="MCA9759357.1"/>
    <property type="molecule type" value="Genomic_DNA"/>
</dbReference>
<keyword evidence="2" id="KW-1133">Transmembrane helix</keyword>
<feature type="non-terminal residue" evidence="3">
    <location>
        <position position="216"/>
    </location>
</feature>
<protein>
    <submittedName>
        <fullName evidence="3">VCBS repeat-containing protein</fullName>
    </submittedName>
</protein>